<feature type="domain" description="Trimeric autotransporter adhesin YadA-like head" evidence="3">
    <location>
        <begin position="261"/>
        <end position="282"/>
    </location>
</feature>
<dbReference type="EMBL" id="AFIJ01000038">
    <property type="protein sequence ID" value="EGL39428.1"/>
    <property type="molecule type" value="Genomic_DNA"/>
</dbReference>
<protein>
    <submittedName>
        <fullName evidence="4">Hep/Hag repeat protein</fullName>
    </submittedName>
</protein>
<comment type="caution">
    <text evidence="4">The sequence shown here is derived from an EMBL/GenBank/DDBJ whole genome shotgun (WGS) entry which is preliminary data.</text>
</comment>
<feature type="domain" description="Trimeric autotransporter adhesin YadA-like head" evidence="3">
    <location>
        <begin position="142"/>
        <end position="166"/>
    </location>
</feature>
<reference evidence="6" key="1">
    <citation type="submission" date="2009-12" db="EMBL/GenBank/DDBJ databases">
        <title>Sequence of Clostridiales genomosp. BVAB3 str. UPII9-5.</title>
        <authorList>
            <person name="Madupu R."/>
            <person name="Durkin A.S."/>
            <person name="Torralba M."/>
            <person name="Methe B."/>
            <person name="Sutton G.G."/>
            <person name="Strausberg R.L."/>
            <person name="Nelson K.E."/>
        </authorList>
    </citation>
    <scope>NUCLEOTIDE SEQUENCE [LARGE SCALE GENOMIC DNA]</scope>
    <source>
        <strain evidence="6">28L</strain>
    </source>
</reference>
<feature type="coiled-coil region" evidence="1">
    <location>
        <begin position="307"/>
        <end position="334"/>
    </location>
</feature>
<evidence type="ECO:0000313" key="5">
    <source>
        <dbReference type="EMBL" id="EGL39428.1"/>
    </source>
</evidence>
<evidence type="ECO:0000313" key="4">
    <source>
        <dbReference type="EMBL" id="EFD94692.1"/>
    </source>
</evidence>
<organism evidence="4 6">
    <name type="scientific">Megasphaera lornae</name>
    <dbReference type="NCBI Taxonomy" id="1000568"/>
    <lineage>
        <taxon>Bacteria</taxon>
        <taxon>Bacillati</taxon>
        <taxon>Bacillota</taxon>
        <taxon>Negativicutes</taxon>
        <taxon>Veillonellales</taxon>
        <taxon>Veillonellaceae</taxon>
        <taxon>Megasphaera</taxon>
    </lineage>
</organism>
<keyword evidence="1" id="KW-0175">Coiled coil</keyword>
<evidence type="ECO:0000313" key="7">
    <source>
        <dbReference type="Proteomes" id="UP000004018"/>
    </source>
</evidence>
<dbReference type="RefSeq" id="WP_007391594.1">
    <property type="nucleotide sequence ID" value="NZ_ADGP01000005.1"/>
</dbReference>
<gene>
    <name evidence="4" type="ORF">HMPREF0889_1431</name>
    <name evidence="5" type="ORF">HMPREF1039_0862</name>
</gene>
<evidence type="ECO:0000256" key="1">
    <source>
        <dbReference type="SAM" id="Coils"/>
    </source>
</evidence>
<dbReference type="STRING" id="699218.HMPREF0889_1431"/>
<dbReference type="Proteomes" id="UP000003242">
    <property type="component" value="Unassembled WGS sequence"/>
</dbReference>
<reference evidence="4" key="2">
    <citation type="submission" date="2009-12" db="EMBL/GenBank/DDBJ databases">
        <authorList>
            <person name="Madupu R."/>
            <person name="Durkin A.S."/>
            <person name="Torralba M."/>
            <person name="Methe B."/>
            <person name="Sutton G.G."/>
            <person name="Strausberg R.L."/>
            <person name="Nelson K.E."/>
        </authorList>
    </citation>
    <scope>NUCLEOTIDE SEQUENCE</scope>
    <source>
        <strain evidence="4">28L</strain>
    </source>
</reference>
<name>D3LSQ8_9FIRM</name>
<dbReference type="Gene3D" id="2.150.10.10">
    <property type="entry name" value="Serralysin-like metalloprotease, C-terminal"/>
    <property type="match status" value="1"/>
</dbReference>
<keyword evidence="7" id="KW-1185">Reference proteome</keyword>
<dbReference type="AlphaFoldDB" id="D3LSQ8"/>
<dbReference type="SUPFAM" id="SSF101967">
    <property type="entry name" value="Adhesin YadA, collagen-binding domain"/>
    <property type="match status" value="1"/>
</dbReference>
<feature type="domain" description="Trimeric autotransporter adhesin YadA-like head" evidence="3">
    <location>
        <begin position="188"/>
        <end position="210"/>
    </location>
</feature>
<evidence type="ECO:0000313" key="6">
    <source>
        <dbReference type="Proteomes" id="UP000003242"/>
    </source>
</evidence>
<evidence type="ECO:0000259" key="3">
    <source>
        <dbReference type="Pfam" id="PF05658"/>
    </source>
</evidence>
<feature type="signal peptide" evidence="2">
    <location>
        <begin position="1"/>
        <end position="23"/>
    </location>
</feature>
<dbReference type="InterPro" id="IPR011049">
    <property type="entry name" value="Serralysin-like_metalloprot_C"/>
</dbReference>
<dbReference type="InterPro" id="IPR008640">
    <property type="entry name" value="Adhesin_Head_dom"/>
</dbReference>
<dbReference type="Pfam" id="PF05658">
    <property type="entry name" value="YadA_head"/>
    <property type="match status" value="3"/>
</dbReference>
<reference evidence="5 7" key="3">
    <citation type="submission" date="2011-04" db="EMBL/GenBank/DDBJ databases">
        <authorList>
            <person name="Harkins D.M."/>
            <person name="Madupu R."/>
            <person name="Durkin A.S."/>
            <person name="Torralba M."/>
            <person name="Methe B."/>
            <person name="Sutton G.G."/>
            <person name="Nelson K.E."/>
        </authorList>
    </citation>
    <scope>NUCLEOTIDE SEQUENCE [LARGE SCALE GENOMIC DNA]</scope>
    <source>
        <strain evidence="5 7">UPII 199-6</strain>
    </source>
</reference>
<dbReference type="Proteomes" id="UP000004018">
    <property type="component" value="Unassembled WGS sequence"/>
</dbReference>
<proteinExistence type="predicted"/>
<dbReference type="EMBL" id="ADGP01000005">
    <property type="protein sequence ID" value="EFD94692.1"/>
    <property type="molecule type" value="Genomic_DNA"/>
</dbReference>
<accession>D3LSQ8</accession>
<feature type="chain" id="PRO_5005670544" evidence="2">
    <location>
        <begin position="24"/>
        <end position="335"/>
    </location>
</feature>
<evidence type="ECO:0000256" key="2">
    <source>
        <dbReference type="SAM" id="SignalP"/>
    </source>
</evidence>
<dbReference type="GO" id="GO:0019867">
    <property type="term" value="C:outer membrane"/>
    <property type="evidence" value="ECO:0007669"/>
    <property type="project" value="InterPro"/>
</dbReference>
<dbReference type="eggNOG" id="COG5295">
    <property type="taxonomic scope" value="Bacteria"/>
</dbReference>
<sequence>MKKSISIAAVLAVVTAVSGAVGAASQGTIQVAKGSVLQVGRVLPSLTNDNKDREGALPDKARVDVQAGASVLLTVHPAGIKGKVPAQVQVDYPYGTDVNNAQKPAHPVSLQSQILLDKPFDTAKVTIHYTRTNFGLNALSAGKGGTAIGADSIALGAESTALGDNARTWFMWMGKDRVVRLKPILSSQATAIGANTLAFGKNSTALGVGASTGVLTTFDGTPIVGTIRKDVEENADAAHPLQAKAYDNGVALGAFSKVRARNSVALGVNSEAVSDNTVAVGNAQDTRRITFVAPGVEAGDAATVGQLREAEQKIYVLQQQIRALQQQVQQLLQKK</sequence>
<dbReference type="OrthoDB" id="1632057at2"/>
<keyword evidence="2" id="KW-0732">Signal</keyword>